<sequence>MDTNLLNILAACLMPSAPTFAEAQRQLGEMRERHLPDFVRALCDVIANPHVDRDIRQLAGVLLKNCFQRDPKCHDASRNVLLQVPEDCLRYIKVQLLNVMKSGGETQSSLASCYVISRIAELELRRNGWPEFFDIIIGMIDPNDVEACRNSLTCLRYLIEDLASVFYNQGVAFLSKAESDRLLTSIVKGAFMSDTQSRRTVMICMQHILPFVDSNMAIPNERDTIVQAICYNSGPSNPSNLRAAANDCLVQLVTDYYEVIGPCLQYIVPLLWEGIDTRIEEVAIPAFEFWNTICETEIALSYENSESNQHIIQQVISYLLPKILFTMTLHEFEDFDSDTWTLPMAAGVCLSLCSQAVKNDIVPSVLQFINENFHHAQWNCREAAVLAYGYIMEGPDADTLRLLVRDSFDRLCDVLDDPSIAVQDTAAWTIGRIASFHCAVILPHLGSLEDPGSNICKIMRALFKPARVAANICWFFHELAEGLGQIEASRYMLDAMFPKICDALVHRANMDDCMERNLFSSAYSSLANVITNVSDQCRPQMSGMLEHFERVLAQSVVASDHSAEGRSRQETVCGVIQVLLTRVEFLPNTQSLWLNLFAILQDDLSEDALLTASALLNRMGNSEFTPYMQRLVDIVITGLQRTDLTNACKACIELASDMARVMDRHIQPYVPQLMELLLGTLSDINTHQKLKPAIVTALGDIAMASGSGFNNFVEPSMRLLLQAAGTSFDLGPVDNEEWIWYINDLREGTLLSFTGILYGQKDINQVDSLRGYVSSILYFIQQVVETPAEYFSAGNFRLAVALTGDLITAFGGDLSVHLVNSPLVEKIYERQKALEAEEHPMASECREKVNWLYKLLNVK</sequence>
<evidence type="ECO:0000313" key="8">
    <source>
        <dbReference type="EMBL" id="EDO05652.1"/>
    </source>
</evidence>
<dbReference type="PANTHER" id="PTHR10527">
    <property type="entry name" value="IMPORTIN BETA"/>
    <property type="match status" value="1"/>
</dbReference>
<dbReference type="Gene3D" id="1.25.10.10">
    <property type="entry name" value="Leucine-rich Repeat Variant"/>
    <property type="match status" value="1"/>
</dbReference>
<dbReference type="GO" id="GO:0031267">
    <property type="term" value="F:small GTPase binding"/>
    <property type="evidence" value="ECO:0007669"/>
    <property type="project" value="InterPro"/>
</dbReference>
<evidence type="ECO:0000256" key="4">
    <source>
        <dbReference type="ARBA" id="ARBA00022737"/>
    </source>
</evidence>
<dbReference type="FunCoup" id="A7AV26">
    <property type="interactions" value="533"/>
</dbReference>
<dbReference type="PROSITE" id="PS50166">
    <property type="entry name" value="IMPORTIN_B_NT"/>
    <property type="match status" value="1"/>
</dbReference>
<dbReference type="RefSeq" id="XP_001609220.1">
    <property type="nucleotide sequence ID" value="XM_001609170.1"/>
</dbReference>
<reference evidence="8 9" key="1">
    <citation type="journal article" date="2007" name="PLoS Pathog.">
        <title>Genome sequence of Babesia bovis and comparative analysis of apicomplexan hemoprotozoa.</title>
        <authorList>
            <person name="Brayton K.A."/>
            <person name="Lau A.O.T."/>
            <person name="Herndon D.R."/>
            <person name="Hannick L."/>
            <person name="Kappmeyer L.S."/>
            <person name="Berens S.J."/>
            <person name="Bidwell S.L."/>
            <person name="Brown W.C."/>
            <person name="Crabtree J."/>
            <person name="Fadrosh D."/>
            <person name="Feldblum T."/>
            <person name="Forberger H.A."/>
            <person name="Haas B.J."/>
            <person name="Howell J.M."/>
            <person name="Khouri H."/>
            <person name="Koo H."/>
            <person name="Mann D.J."/>
            <person name="Norimine J."/>
            <person name="Paulsen I.T."/>
            <person name="Radune D."/>
            <person name="Ren Q."/>
            <person name="Smith R.K. Jr."/>
            <person name="Suarez C.E."/>
            <person name="White O."/>
            <person name="Wortman J.R."/>
            <person name="Knowles D.P. Jr."/>
            <person name="McElwain T.F."/>
            <person name="Nene V.M."/>
        </authorList>
    </citation>
    <scope>NUCLEOTIDE SEQUENCE [LARGE SCALE GENOMIC DNA]</scope>
    <source>
        <strain evidence="8">T2Bo</strain>
    </source>
</reference>
<accession>A7AV26</accession>
<dbReference type="Pfam" id="PF03810">
    <property type="entry name" value="IBN_N"/>
    <property type="match status" value="1"/>
</dbReference>
<dbReference type="InterPro" id="IPR001494">
    <property type="entry name" value="Importin-beta_N"/>
</dbReference>
<dbReference type="InterPro" id="IPR058584">
    <property type="entry name" value="IMB1_TNPO1-like_TPR"/>
</dbReference>
<evidence type="ECO:0000256" key="3">
    <source>
        <dbReference type="ARBA" id="ARBA00022490"/>
    </source>
</evidence>
<evidence type="ECO:0000256" key="1">
    <source>
        <dbReference type="ARBA" id="ARBA00004496"/>
    </source>
</evidence>
<dbReference type="InParanoid" id="A7AV26"/>
<proteinExistence type="predicted"/>
<comment type="caution">
    <text evidence="8">The sequence shown here is derived from an EMBL/GenBank/DDBJ whole genome shotgun (WGS) entry which is preliminary data.</text>
</comment>
<dbReference type="SMART" id="SM00913">
    <property type="entry name" value="IBN_N"/>
    <property type="match status" value="1"/>
</dbReference>
<name>A7AV26_BABBO</name>
<reference evidence="9" key="3">
    <citation type="journal article" date="2021" name="Int. J. Parasitol.">
        <title>Comparative analysis of gene expression between Babesia bovis blood stages and kinetes allowed by improved genome annotation.</title>
        <authorList>
            <person name="Ueti M.W."/>
            <person name="Johnson W.C."/>
            <person name="Kappmeyer L.S."/>
            <person name="Herndon D.R."/>
            <person name="Mousel M.R."/>
            <person name="Reif K.E."/>
            <person name="Taus N.S."/>
            <person name="Ifeonu O.O."/>
            <person name="Silva J.C."/>
            <person name="Suarez C.E."/>
            <person name="Brayton K.A."/>
        </authorList>
    </citation>
    <scope>NUCLEOTIDE SEQUENCE [LARGE SCALE GENOMIC DNA]</scope>
</reference>
<dbReference type="InterPro" id="IPR016024">
    <property type="entry name" value="ARM-type_fold"/>
</dbReference>
<keyword evidence="9" id="KW-1185">Reference proteome</keyword>
<keyword evidence="2" id="KW-0813">Transport</keyword>
<comment type="subcellular location">
    <subcellularLocation>
        <location evidence="1">Cytoplasm</location>
    </subcellularLocation>
</comment>
<dbReference type="Proteomes" id="UP000002173">
    <property type="component" value="Unassembled WGS sequence"/>
</dbReference>
<gene>
    <name evidence="8" type="ORF">BBOV_IV000520</name>
</gene>
<dbReference type="OMA" id="QQYQERW"/>
<feature type="signal peptide" evidence="6">
    <location>
        <begin position="1"/>
        <end position="23"/>
    </location>
</feature>
<keyword evidence="4" id="KW-0677">Repeat</keyword>
<dbReference type="InterPro" id="IPR011989">
    <property type="entry name" value="ARM-like"/>
</dbReference>
<dbReference type="InterPro" id="IPR040122">
    <property type="entry name" value="Importin_beta"/>
</dbReference>
<dbReference type="KEGG" id="bbo:BBOV_IV000520"/>
<evidence type="ECO:0000256" key="2">
    <source>
        <dbReference type="ARBA" id="ARBA00022448"/>
    </source>
</evidence>
<dbReference type="Pfam" id="PF25574">
    <property type="entry name" value="TPR_IMB1"/>
    <property type="match status" value="1"/>
</dbReference>
<dbReference type="GO" id="GO:0005737">
    <property type="term" value="C:cytoplasm"/>
    <property type="evidence" value="ECO:0007669"/>
    <property type="project" value="UniProtKB-SubCell"/>
</dbReference>
<keyword evidence="6" id="KW-0732">Signal</keyword>
<dbReference type="SUPFAM" id="SSF48371">
    <property type="entry name" value="ARM repeat"/>
    <property type="match status" value="1"/>
</dbReference>
<dbReference type="GeneID" id="5477439"/>
<dbReference type="EMBL" id="AAXT01000004">
    <property type="protein sequence ID" value="EDO05652.1"/>
    <property type="molecule type" value="Genomic_DNA"/>
</dbReference>
<evidence type="ECO:0000259" key="7">
    <source>
        <dbReference type="PROSITE" id="PS50166"/>
    </source>
</evidence>
<feature type="domain" description="Importin N-terminal" evidence="7">
    <location>
        <begin position="23"/>
        <end position="102"/>
    </location>
</feature>
<keyword evidence="5" id="KW-0653">Protein transport</keyword>
<dbReference type="STRING" id="5865.A7AV26"/>
<reference evidence="9" key="2">
    <citation type="journal article" date="2020" name="Data Brief">
        <title>Transcriptome dataset of Babesia bovis life stages within vertebrate and invertebrate hosts.</title>
        <authorList>
            <person name="Ueti M.W."/>
            <person name="Johnson W.C."/>
            <person name="Kappmeyer L.S."/>
            <person name="Herndon D.R."/>
            <person name="Mousel M.R."/>
            <person name="Reif K.E."/>
            <person name="Taus N.S."/>
            <person name="Ifeonu O.O."/>
            <person name="Silva J.C."/>
            <person name="Suarez C.E."/>
            <person name="Brayton K.A."/>
        </authorList>
    </citation>
    <scope>NUCLEOTIDE SEQUENCE [LARGE SCALE GENOMIC DNA]</scope>
</reference>
<dbReference type="Pfam" id="PF13513">
    <property type="entry name" value="HEAT_EZ"/>
    <property type="match status" value="1"/>
</dbReference>
<dbReference type="GO" id="GO:0006606">
    <property type="term" value="P:protein import into nucleus"/>
    <property type="evidence" value="ECO:0007669"/>
    <property type="project" value="InterPro"/>
</dbReference>
<keyword evidence="3" id="KW-0963">Cytoplasm</keyword>
<evidence type="ECO:0000256" key="6">
    <source>
        <dbReference type="SAM" id="SignalP"/>
    </source>
</evidence>
<feature type="chain" id="PRO_5002706967" evidence="6">
    <location>
        <begin position="24"/>
        <end position="859"/>
    </location>
</feature>
<evidence type="ECO:0000256" key="5">
    <source>
        <dbReference type="ARBA" id="ARBA00022927"/>
    </source>
</evidence>
<evidence type="ECO:0000313" key="9">
    <source>
        <dbReference type="Proteomes" id="UP000002173"/>
    </source>
</evidence>
<dbReference type="VEuPathDB" id="PiroplasmaDB:BBOV_IV000520"/>
<organism evidence="8 9">
    <name type="scientific">Babesia bovis</name>
    <dbReference type="NCBI Taxonomy" id="5865"/>
    <lineage>
        <taxon>Eukaryota</taxon>
        <taxon>Sar</taxon>
        <taxon>Alveolata</taxon>
        <taxon>Apicomplexa</taxon>
        <taxon>Aconoidasida</taxon>
        <taxon>Piroplasmida</taxon>
        <taxon>Babesiidae</taxon>
        <taxon>Babesia</taxon>
    </lineage>
</organism>
<protein>
    <submittedName>
        <fullName evidence="8">Importin beta subunit, putative</fullName>
    </submittedName>
</protein>
<dbReference type="AlphaFoldDB" id="A7AV26"/>
<dbReference type="eggNOG" id="KOG1241">
    <property type="taxonomic scope" value="Eukaryota"/>
</dbReference>